<dbReference type="PROSITE" id="PS00041">
    <property type="entry name" value="HTH_ARAC_FAMILY_1"/>
    <property type="match status" value="1"/>
</dbReference>
<gene>
    <name evidence="5" type="ORF">EOE65_08505</name>
</gene>
<dbReference type="PANTHER" id="PTHR46796">
    <property type="entry name" value="HTH-TYPE TRANSCRIPTIONAL ACTIVATOR RHAS-RELATED"/>
    <property type="match status" value="1"/>
</dbReference>
<dbReference type="InterPro" id="IPR050204">
    <property type="entry name" value="AraC_XylS_family_regulators"/>
</dbReference>
<comment type="caution">
    <text evidence="5">The sequence shown here is derived from an EMBL/GenBank/DDBJ whole genome shotgun (WGS) entry which is preliminary data.</text>
</comment>
<evidence type="ECO:0000313" key="6">
    <source>
        <dbReference type="Proteomes" id="UP000282818"/>
    </source>
</evidence>
<dbReference type="Proteomes" id="UP000282818">
    <property type="component" value="Unassembled WGS sequence"/>
</dbReference>
<keyword evidence="1" id="KW-0805">Transcription regulation</keyword>
<evidence type="ECO:0000256" key="3">
    <source>
        <dbReference type="ARBA" id="ARBA00023163"/>
    </source>
</evidence>
<evidence type="ECO:0000256" key="2">
    <source>
        <dbReference type="ARBA" id="ARBA00023125"/>
    </source>
</evidence>
<dbReference type="InterPro" id="IPR018062">
    <property type="entry name" value="HTH_AraC-typ_CS"/>
</dbReference>
<dbReference type="GO" id="GO:0043565">
    <property type="term" value="F:sequence-specific DNA binding"/>
    <property type="evidence" value="ECO:0007669"/>
    <property type="project" value="InterPro"/>
</dbReference>
<dbReference type="InterPro" id="IPR018060">
    <property type="entry name" value="HTH_AraC"/>
</dbReference>
<feature type="domain" description="HTH araC/xylS-type" evidence="4">
    <location>
        <begin position="139"/>
        <end position="237"/>
    </location>
</feature>
<dbReference type="PANTHER" id="PTHR46796:SF10">
    <property type="entry name" value="TRANSCRIPTIONAL ACTIVATOR FEAR"/>
    <property type="match status" value="1"/>
</dbReference>
<dbReference type="InterPro" id="IPR009057">
    <property type="entry name" value="Homeodomain-like_sf"/>
</dbReference>
<dbReference type="PROSITE" id="PS01124">
    <property type="entry name" value="HTH_ARAC_FAMILY_2"/>
    <property type="match status" value="1"/>
</dbReference>
<dbReference type="RefSeq" id="WP_127693885.1">
    <property type="nucleotide sequence ID" value="NZ_SACQ01000003.1"/>
</dbReference>
<protein>
    <submittedName>
        <fullName evidence="5">AraC family transcriptional regulator</fullName>
    </submittedName>
</protein>
<proteinExistence type="predicted"/>
<dbReference type="SUPFAM" id="SSF51182">
    <property type="entry name" value="RmlC-like cupins"/>
    <property type="match status" value="1"/>
</dbReference>
<dbReference type="Pfam" id="PF12833">
    <property type="entry name" value="HTH_18"/>
    <property type="match status" value="1"/>
</dbReference>
<reference evidence="5 6" key="1">
    <citation type="submission" date="2019-01" db="EMBL/GenBank/DDBJ databases">
        <authorList>
            <person name="Chen W.-M."/>
        </authorList>
    </citation>
    <scope>NUCLEOTIDE SEQUENCE [LARGE SCALE GENOMIC DNA]</scope>
    <source>
        <strain evidence="5 6">HPM-16</strain>
    </source>
</reference>
<organism evidence="5 6">
    <name type="scientific">Neptunomonas marina</name>
    <dbReference type="NCBI Taxonomy" id="1815562"/>
    <lineage>
        <taxon>Bacteria</taxon>
        <taxon>Pseudomonadati</taxon>
        <taxon>Pseudomonadota</taxon>
        <taxon>Gammaproteobacteria</taxon>
        <taxon>Oceanospirillales</taxon>
        <taxon>Oceanospirillaceae</taxon>
        <taxon>Neptunomonas</taxon>
    </lineage>
</organism>
<evidence type="ECO:0000256" key="1">
    <source>
        <dbReference type="ARBA" id="ARBA00023015"/>
    </source>
</evidence>
<dbReference type="SMART" id="SM00342">
    <property type="entry name" value="HTH_ARAC"/>
    <property type="match status" value="1"/>
</dbReference>
<dbReference type="EMBL" id="SACQ01000003">
    <property type="protein sequence ID" value="RVU31040.1"/>
    <property type="molecule type" value="Genomic_DNA"/>
</dbReference>
<dbReference type="AlphaFoldDB" id="A0A437Q971"/>
<dbReference type="Gene3D" id="1.10.10.60">
    <property type="entry name" value="Homeodomain-like"/>
    <property type="match status" value="2"/>
</dbReference>
<keyword evidence="6" id="KW-1185">Reference proteome</keyword>
<dbReference type="GO" id="GO:0003700">
    <property type="term" value="F:DNA-binding transcription factor activity"/>
    <property type="evidence" value="ECO:0007669"/>
    <property type="project" value="InterPro"/>
</dbReference>
<evidence type="ECO:0000313" key="5">
    <source>
        <dbReference type="EMBL" id="RVU31040.1"/>
    </source>
</evidence>
<dbReference type="InterPro" id="IPR011051">
    <property type="entry name" value="RmlC_Cupin_sf"/>
</dbReference>
<keyword evidence="3" id="KW-0804">Transcription</keyword>
<name>A0A437Q971_9GAMM</name>
<evidence type="ECO:0000259" key="4">
    <source>
        <dbReference type="PROSITE" id="PS01124"/>
    </source>
</evidence>
<accession>A0A437Q971</accession>
<keyword evidence="2" id="KW-0238">DNA-binding</keyword>
<dbReference type="SUPFAM" id="SSF46689">
    <property type="entry name" value="Homeodomain-like"/>
    <property type="match status" value="2"/>
</dbReference>
<sequence>MGTIDLTQRSYSKAPSAHSHTFHQIVIPLQGELEIQIGYAQGVLCADRAGFICAQETHEFAAPEGNNQFLVADIPIDQAPRIASLSPFFSLSYAAQQYRSFLAASLESIESAALRSQVSALAVALLEDGAEAQYDRRVAAAKCYIERHFHLDINVRNVADAAALSPRQLNALFKAQVGTTVHAYVVRCRMERARDLLLTSSATITNIAAAVGYDSAAAFSYRFRQFFDRSPRYYRQNA</sequence>